<name>A0AAQ3K3P7_9LILI</name>
<accession>A0AAQ3K3P7</accession>
<reference evidence="2 3" key="1">
    <citation type="submission" date="2023-10" db="EMBL/GenBank/DDBJ databases">
        <title>Chromosome-scale genome assembly provides insights into flower coloration mechanisms of Canna indica.</title>
        <authorList>
            <person name="Li C."/>
        </authorList>
    </citation>
    <scope>NUCLEOTIDE SEQUENCE [LARGE SCALE GENOMIC DNA]</scope>
    <source>
        <tissue evidence="2">Flower</tissue>
    </source>
</reference>
<dbReference type="Proteomes" id="UP001327560">
    <property type="component" value="Chromosome 3"/>
</dbReference>
<protein>
    <submittedName>
        <fullName evidence="2">Uncharacterized protein</fullName>
    </submittedName>
</protein>
<evidence type="ECO:0000256" key="1">
    <source>
        <dbReference type="SAM" id="MobiDB-lite"/>
    </source>
</evidence>
<dbReference type="AlphaFoldDB" id="A0AAQ3K3P7"/>
<organism evidence="2 3">
    <name type="scientific">Canna indica</name>
    <name type="common">Indian-shot</name>
    <dbReference type="NCBI Taxonomy" id="4628"/>
    <lineage>
        <taxon>Eukaryota</taxon>
        <taxon>Viridiplantae</taxon>
        <taxon>Streptophyta</taxon>
        <taxon>Embryophyta</taxon>
        <taxon>Tracheophyta</taxon>
        <taxon>Spermatophyta</taxon>
        <taxon>Magnoliopsida</taxon>
        <taxon>Liliopsida</taxon>
        <taxon>Zingiberales</taxon>
        <taxon>Cannaceae</taxon>
        <taxon>Canna</taxon>
    </lineage>
</organism>
<evidence type="ECO:0000313" key="2">
    <source>
        <dbReference type="EMBL" id="WOL01398.1"/>
    </source>
</evidence>
<sequence length="506" mass="55554">MAKKGTQQPPSADGVFPRNRSEIFLHRTLSGLASLVPNARRRRLLMSISSLPSPDPPSTTAGAHRRTDAAAIIDLRTRRVFTPASISIETSPVKTDAITPVTGGMELTDRMEDREEKARVDQGNRGADEVMEQSGGPEEDLFQSTPPDTLIAMEAESVSEDRTAVSAPETCADTKVDASPPPKSKPALARCSRSKLYRNPSSFSYRRLLPFLMNLEKDESEKESLVSCKDYPVKIDNFVEERKSLPLAEQLSTHQLMVGELECSVPLEPSWDCVDITNNKNLEKVPSSPVHGLQVSTTNLCNQIELDTDEFKSEACLDDPILNSMLHRSPSCSPTAIHEALLEEEMDGSVQALSCLPRKPELGFSTIGPESESSRKSPPRTPPLKFLHSSERHVLAPRKGILKKHSKGCKGICMCLDCVSFRIHADRAFEFSRKQMEEADEIILGLINEVAGLRKLVEKSVMPTSHGAGTSALLQLNQMPVAKVLVILPEEAGTAAEVFLSFFSLE</sequence>
<keyword evidence="3" id="KW-1185">Reference proteome</keyword>
<feature type="compositionally biased region" description="Basic and acidic residues" evidence="1">
    <location>
        <begin position="117"/>
        <end position="128"/>
    </location>
</feature>
<proteinExistence type="predicted"/>
<dbReference type="EMBL" id="CP136892">
    <property type="protein sequence ID" value="WOL01398.1"/>
    <property type="molecule type" value="Genomic_DNA"/>
</dbReference>
<gene>
    <name evidence="2" type="ORF">Cni_G10114</name>
</gene>
<feature type="region of interest" description="Disordered" evidence="1">
    <location>
        <begin position="159"/>
        <end position="188"/>
    </location>
</feature>
<dbReference type="PANTHER" id="PTHR34461">
    <property type="entry name" value="EXPRESSED PROTEIN"/>
    <property type="match status" value="1"/>
</dbReference>
<evidence type="ECO:0000313" key="3">
    <source>
        <dbReference type="Proteomes" id="UP001327560"/>
    </source>
</evidence>
<dbReference type="PANTHER" id="PTHR34461:SF4">
    <property type="entry name" value="OS01G0101800 PROTEIN"/>
    <property type="match status" value="1"/>
</dbReference>
<feature type="region of interest" description="Disordered" evidence="1">
    <location>
        <begin position="117"/>
        <end position="143"/>
    </location>
</feature>
<feature type="region of interest" description="Disordered" evidence="1">
    <location>
        <begin position="365"/>
        <end position="385"/>
    </location>
</feature>